<dbReference type="AlphaFoldDB" id="A0A238D3G4"/>
<name>A0A238D3G4_THIDL</name>
<evidence type="ECO:0000313" key="2">
    <source>
        <dbReference type="Proteomes" id="UP000214566"/>
    </source>
</evidence>
<dbReference type="EMBL" id="FLMQ01000055">
    <property type="protein sequence ID" value="SBP87827.1"/>
    <property type="molecule type" value="Genomic_DNA"/>
</dbReference>
<dbReference type="Proteomes" id="UP000214566">
    <property type="component" value="Unassembled WGS sequence"/>
</dbReference>
<proteinExistence type="predicted"/>
<reference evidence="1 2" key="1">
    <citation type="submission" date="2016-06" db="EMBL/GenBank/DDBJ databases">
        <authorList>
            <person name="Kjaerup R.B."/>
            <person name="Dalgaard T.S."/>
            <person name="Juul-Madsen H.R."/>
        </authorList>
    </citation>
    <scope>NUCLEOTIDE SEQUENCE [LARGE SCALE GENOMIC DNA]</scope>
    <source>
        <strain evidence="1 2">DSM 16361</strain>
    </source>
</reference>
<protein>
    <submittedName>
        <fullName evidence="1">Uncharacterized protein</fullName>
    </submittedName>
</protein>
<sequence>MDLPSQIGVLLPAAGVVRSLGAAAAFAETHSAMMQCSTPFAWPFWSSGRVECGSGCECAT</sequence>
<gene>
    <name evidence="1" type="ORF">THIARS_60540</name>
</gene>
<evidence type="ECO:0000313" key="1">
    <source>
        <dbReference type="EMBL" id="SBP87827.1"/>
    </source>
</evidence>
<accession>A0A238D3G4</accession>
<keyword evidence="2" id="KW-1185">Reference proteome</keyword>
<organism evidence="1 2">
    <name type="scientific">Thiomonas delicata</name>
    <name type="common">Thiomonas cuprina</name>
    <dbReference type="NCBI Taxonomy" id="364030"/>
    <lineage>
        <taxon>Bacteria</taxon>
        <taxon>Pseudomonadati</taxon>
        <taxon>Pseudomonadota</taxon>
        <taxon>Betaproteobacteria</taxon>
        <taxon>Burkholderiales</taxon>
        <taxon>Thiomonas</taxon>
    </lineage>
</organism>